<accession>A0A0R3WGJ5</accession>
<organism evidence="4">
    <name type="scientific">Taenia asiatica</name>
    <name type="common">Asian tapeworm</name>
    <dbReference type="NCBI Taxonomy" id="60517"/>
    <lineage>
        <taxon>Eukaryota</taxon>
        <taxon>Metazoa</taxon>
        <taxon>Spiralia</taxon>
        <taxon>Lophotrochozoa</taxon>
        <taxon>Platyhelminthes</taxon>
        <taxon>Cestoda</taxon>
        <taxon>Eucestoda</taxon>
        <taxon>Cyclophyllidea</taxon>
        <taxon>Taeniidae</taxon>
        <taxon>Taenia</taxon>
    </lineage>
</organism>
<evidence type="ECO:0000313" key="3">
    <source>
        <dbReference type="Proteomes" id="UP000282613"/>
    </source>
</evidence>
<name>A0A0R3WGJ5_TAEAS</name>
<sequence length="76" mass="7847">MLASASLSTGLSSLYTHAAAAVAAAARWSGGFGLFRLLSGCTVLLIIVSLLLPIWIPKSTASPLYGLKKGRVAETE</sequence>
<proteinExistence type="predicted"/>
<gene>
    <name evidence="2" type="ORF">TASK_LOCUS9989</name>
</gene>
<evidence type="ECO:0000313" key="4">
    <source>
        <dbReference type="WBParaSite" id="TASK_0000998801-mRNA-1"/>
    </source>
</evidence>
<protein>
    <submittedName>
        <fullName evidence="4">MFS domain-containing protein</fullName>
    </submittedName>
</protein>
<keyword evidence="3" id="KW-1185">Reference proteome</keyword>
<feature type="transmembrane region" description="Helical" evidence="1">
    <location>
        <begin position="34"/>
        <end position="56"/>
    </location>
</feature>
<evidence type="ECO:0000313" key="2">
    <source>
        <dbReference type="EMBL" id="VDK47185.1"/>
    </source>
</evidence>
<dbReference type="AlphaFoldDB" id="A0A0R3WGJ5"/>
<keyword evidence="1" id="KW-0472">Membrane</keyword>
<keyword evidence="1" id="KW-1133">Transmembrane helix</keyword>
<keyword evidence="1" id="KW-0812">Transmembrane</keyword>
<evidence type="ECO:0000256" key="1">
    <source>
        <dbReference type="SAM" id="Phobius"/>
    </source>
</evidence>
<dbReference type="Proteomes" id="UP000282613">
    <property type="component" value="Unassembled WGS sequence"/>
</dbReference>
<dbReference type="WBParaSite" id="TASK_0000998801-mRNA-1">
    <property type="protein sequence ID" value="TASK_0000998801-mRNA-1"/>
    <property type="gene ID" value="TASK_0000998801"/>
</dbReference>
<reference evidence="2 3" key="2">
    <citation type="submission" date="2018-11" db="EMBL/GenBank/DDBJ databases">
        <authorList>
            <consortium name="Pathogen Informatics"/>
        </authorList>
    </citation>
    <scope>NUCLEOTIDE SEQUENCE [LARGE SCALE GENOMIC DNA]</scope>
</reference>
<dbReference type="EMBL" id="UYRS01019899">
    <property type="protein sequence ID" value="VDK47185.1"/>
    <property type="molecule type" value="Genomic_DNA"/>
</dbReference>
<reference evidence="4" key="1">
    <citation type="submission" date="2017-02" db="UniProtKB">
        <authorList>
            <consortium name="WormBaseParasite"/>
        </authorList>
    </citation>
    <scope>IDENTIFICATION</scope>
</reference>